<accession>A0ABD0P8F1</accession>
<sequence length="80" mass="9008">MSRVETTSASQLQLPLPNESPMVGTTVYLYVRHYRNRTLLQDNSLILRNLTSADSGTFLVREKGSSRTRDVVILHIFSVG</sequence>
<dbReference type="Proteomes" id="UP001529510">
    <property type="component" value="Unassembled WGS sequence"/>
</dbReference>
<gene>
    <name evidence="1" type="ORF">M9458_033902</name>
</gene>
<reference evidence="1 2" key="1">
    <citation type="submission" date="2024-05" db="EMBL/GenBank/DDBJ databases">
        <title>Genome sequencing and assembly of Indian major carp, Cirrhinus mrigala (Hamilton, 1822).</title>
        <authorList>
            <person name="Mohindra V."/>
            <person name="Chowdhury L.M."/>
            <person name="Lal K."/>
            <person name="Jena J.K."/>
        </authorList>
    </citation>
    <scope>NUCLEOTIDE SEQUENCE [LARGE SCALE GENOMIC DNA]</scope>
    <source>
        <strain evidence="1">CM1030</strain>
        <tissue evidence="1">Blood</tissue>
    </source>
</reference>
<dbReference type="AlphaFoldDB" id="A0ABD0P8F1"/>
<evidence type="ECO:0000313" key="1">
    <source>
        <dbReference type="EMBL" id="KAL0169306.1"/>
    </source>
</evidence>
<dbReference type="EMBL" id="JAMKFB020000017">
    <property type="protein sequence ID" value="KAL0169306.1"/>
    <property type="molecule type" value="Genomic_DNA"/>
</dbReference>
<feature type="non-terminal residue" evidence="1">
    <location>
        <position position="80"/>
    </location>
</feature>
<protein>
    <recommendedName>
        <fullName evidence="3">SH2 domain-containing protein</fullName>
    </recommendedName>
</protein>
<comment type="caution">
    <text evidence="1">The sequence shown here is derived from an EMBL/GenBank/DDBJ whole genome shotgun (WGS) entry which is preliminary data.</text>
</comment>
<organism evidence="1 2">
    <name type="scientific">Cirrhinus mrigala</name>
    <name type="common">Mrigala</name>
    <dbReference type="NCBI Taxonomy" id="683832"/>
    <lineage>
        <taxon>Eukaryota</taxon>
        <taxon>Metazoa</taxon>
        <taxon>Chordata</taxon>
        <taxon>Craniata</taxon>
        <taxon>Vertebrata</taxon>
        <taxon>Euteleostomi</taxon>
        <taxon>Actinopterygii</taxon>
        <taxon>Neopterygii</taxon>
        <taxon>Teleostei</taxon>
        <taxon>Ostariophysi</taxon>
        <taxon>Cypriniformes</taxon>
        <taxon>Cyprinidae</taxon>
        <taxon>Labeoninae</taxon>
        <taxon>Labeonini</taxon>
        <taxon>Cirrhinus</taxon>
    </lineage>
</organism>
<proteinExistence type="predicted"/>
<evidence type="ECO:0000313" key="2">
    <source>
        <dbReference type="Proteomes" id="UP001529510"/>
    </source>
</evidence>
<keyword evidence="2" id="KW-1185">Reference proteome</keyword>
<evidence type="ECO:0008006" key="3">
    <source>
        <dbReference type="Google" id="ProtNLM"/>
    </source>
</evidence>
<name>A0ABD0P8F1_CIRMR</name>